<protein>
    <submittedName>
        <fullName evidence="8">DUF1501 domain-containing protein</fullName>
    </submittedName>
</protein>
<evidence type="ECO:0000256" key="5">
    <source>
        <dbReference type="ARBA" id="ARBA00022989"/>
    </source>
</evidence>
<organism evidence="8 9">
    <name type="scientific">Paenibacillus lutimineralis</name>
    <dbReference type="NCBI Taxonomy" id="2707005"/>
    <lineage>
        <taxon>Bacteria</taxon>
        <taxon>Bacillati</taxon>
        <taxon>Bacillota</taxon>
        <taxon>Bacilli</taxon>
        <taxon>Bacillales</taxon>
        <taxon>Paenibacillaceae</taxon>
        <taxon>Paenibacillus</taxon>
    </lineage>
</organism>
<keyword evidence="9" id="KW-1185">Reference proteome</keyword>
<proteinExistence type="predicted"/>
<dbReference type="AlphaFoldDB" id="A0A3S9USJ9"/>
<reference evidence="9" key="1">
    <citation type="submission" date="2018-12" db="EMBL/GenBank/DDBJ databases">
        <title>Complete genome sequence of Paenibacillus sp. MBLB1234.</title>
        <authorList>
            <person name="Nam Y.-D."/>
            <person name="Kang J."/>
            <person name="Chung W.-H."/>
            <person name="Park Y.S."/>
        </authorList>
    </citation>
    <scope>NUCLEOTIDE SEQUENCE [LARGE SCALE GENOMIC DNA]</scope>
    <source>
        <strain evidence="9">MBLB1234</strain>
    </source>
</reference>
<dbReference type="SUPFAM" id="SSF53649">
    <property type="entry name" value="Alkaline phosphatase-like"/>
    <property type="match status" value="1"/>
</dbReference>
<evidence type="ECO:0000256" key="1">
    <source>
        <dbReference type="ARBA" id="ARBA00004651"/>
    </source>
</evidence>
<keyword evidence="3" id="KW-1003">Cell membrane</keyword>
<dbReference type="Pfam" id="PF00884">
    <property type="entry name" value="Sulfatase"/>
    <property type="match status" value="1"/>
</dbReference>
<evidence type="ECO:0000256" key="4">
    <source>
        <dbReference type="ARBA" id="ARBA00022692"/>
    </source>
</evidence>
<dbReference type="InterPro" id="IPR017850">
    <property type="entry name" value="Alkaline_phosphatase_core_sf"/>
</dbReference>
<evidence type="ECO:0000256" key="2">
    <source>
        <dbReference type="ARBA" id="ARBA00004936"/>
    </source>
</evidence>
<comment type="pathway">
    <text evidence="2">Cell wall biogenesis; lipoteichoic acid biosynthesis.</text>
</comment>
<keyword evidence="5" id="KW-1133">Transmembrane helix</keyword>
<evidence type="ECO:0000313" key="8">
    <source>
        <dbReference type="EMBL" id="AZS13234.1"/>
    </source>
</evidence>
<dbReference type="InterPro" id="IPR050448">
    <property type="entry name" value="OpgB/LTA_synthase_biosynth"/>
</dbReference>
<evidence type="ECO:0000256" key="6">
    <source>
        <dbReference type="ARBA" id="ARBA00023136"/>
    </source>
</evidence>
<dbReference type="GO" id="GO:0005886">
    <property type="term" value="C:plasma membrane"/>
    <property type="evidence" value="ECO:0007669"/>
    <property type="project" value="UniProtKB-SubCell"/>
</dbReference>
<dbReference type="Proteomes" id="UP000270678">
    <property type="component" value="Chromosome"/>
</dbReference>
<evidence type="ECO:0000259" key="7">
    <source>
        <dbReference type="Pfam" id="PF00884"/>
    </source>
</evidence>
<dbReference type="PANTHER" id="PTHR47371:SF3">
    <property type="entry name" value="PHOSPHOGLYCEROL TRANSFERASE I"/>
    <property type="match status" value="1"/>
</dbReference>
<dbReference type="EMBL" id="CP034346">
    <property type="protein sequence ID" value="AZS13234.1"/>
    <property type="molecule type" value="Genomic_DNA"/>
</dbReference>
<dbReference type="Gene3D" id="3.40.720.10">
    <property type="entry name" value="Alkaline Phosphatase, subunit A"/>
    <property type="match status" value="1"/>
</dbReference>
<sequence>MLKQTVGFLDSSVNQPFFGFAVTLTSHHPFYLPEQHKTMTMPSYSDPLFKDYIHAIHYMDQAIGELVKDLKANGLWDNTVMVIYGDHDSSLVKNDSELPEFAVGNYDSLEFEQLKKSVPLIIHLPGGQILDAIDSSGLTINA</sequence>
<gene>
    <name evidence="8" type="ORF">EI981_01190</name>
</gene>
<keyword evidence="6" id="KW-0472">Membrane</keyword>
<keyword evidence="4" id="KW-0812">Transmembrane</keyword>
<dbReference type="PANTHER" id="PTHR47371">
    <property type="entry name" value="LIPOTEICHOIC ACID SYNTHASE"/>
    <property type="match status" value="1"/>
</dbReference>
<evidence type="ECO:0000313" key="9">
    <source>
        <dbReference type="Proteomes" id="UP000270678"/>
    </source>
</evidence>
<dbReference type="KEGG" id="plut:EI981_01190"/>
<feature type="domain" description="Sulfatase N-terminal" evidence="7">
    <location>
        <begin position="1"/>
        <end position="127"/>
    </location>
</feature>
<evidence type="ECO:0000256" key="3">
    <source>
        <dbReference type="ARBA" id="ARBA00022475"/>
    </source>
</evidence>
<comment type="subcellular location">
    <subcellularLocation>
        <location evidence="1">Cell membrane</location>
        <topology evidence="1">Multi-pass membrane protein</topology>
    </subcellularLocation>
</comment>
<dbReference type="OrthoDB" id="243547at2"/>
<name>A0A3S9USJ9_9BACL</name>
<dbReference type="InterPro" id="IPR000917">
    <property type="entry name" value="Sulfatase_N"/>
</dbReference>
<accession>A0A3S9USJ9</accession>